<evidence type="ECO:0000256" key="4">
    <source>
        <dbReference type="ARBA" id="ARBA00022833"/>
    </source>
</evidence>
<reference evidence="6 7" key="1">
    <citation type="journal article" date="2014" name="Genome Announc.">
        <title>Draft Genome Sequence of the Iron-Oxidizing, Acidophilic, and Halotolerant 'Thiobacillus prosperus' Type Strain DSM 5130.</title>
        <authorList>
            <person name="Ossandon F.J."/>
            <person name="Cardenas J.P."/>
            <person name="Corbett M."/>
            <person name="Quatrini R."/>
            <person name="Holmes D.S."/>
            <person name="Watkin E."/>
        </authorList>
    </citation>
    <scope>NUCLEOTIDE SEQUENCE [LARGE SCALE GENOMIC DNA]</scope>
    <source>
        <strain evidence="6 7">DSM 5130</strain>
    </source>
</reference>
<feature type="binding site" evidence="5">
    <location>
        <position position="73"/>
    </location>
    <ligand>
        <name>Zn(2+)</name>
        <dbReference type="ChEBI" id="CHEBI:29105"/>
    </ligand>
</feature>
<evidence type="ECO:0000256" key="2">
    <source>
        <dbReference type="ARBA" id="ARBA00022596"/>
    </source>
</evidence>
<organism evidence="6 7">
    <name type="scientific">Acidihalobacter prosperus</name>
    <dbReference type="NCBI Taxonomy" id="160660"/>
    <lineage>
        <taxon>Bacteria</taxon>
        <taxon>Pseudomonadati</taxon>
        <taxon>Pseudomonadota</taxon>
        <taxon>Gammaproteobacteria</taxon>
        <taxon>Chromatiales</taxon>
        <taxon>Ectothiorhodospiraceae</taxon>
        <taxon>Acidihalobacter</taxon>
    </lineage>
</organism>
<gene>
    <name evidence="5" type="primary">hypA</name>
    <name evidence="6" type="ORF">Thpro_023074</name>
</gene>
<dbReference type="InterPro" id="IPR000688">
    <property type="entry name" value="HypA/HybF"/>
</dbReference>
<dbReference type="Proteomes" id="UP000029273">
    <property type="component" value="Unassembled WGS sequence"/>
</dbReference>
<protein>
    <recommendedName>
        <fullName evidence="5">Hydrogenase maturation factor HypA</fullName>
    </recommendedName>
</protein>
<dbReference type="AlphaFoldDB" id="A0A1A6C2P5"/>
<evidence type="ECO:0000313" key="7">
    <source>
        <dbReference type="Proteomes" id="UP000029273"/>
    </source>
</evidence>
<keyword evidence="4 5" id="KW-0862">Zinc</keyword>
<feature type="binding site" evidence="5">
    <location>
        <position position="2"/>
    </location>
    <ligand>
        <name>Ni(2+)</name>
        <dbReference type="ChEBI" id="CHEBI:49786"/>
    </ligand>
</feature>
<evidence type="ECO:0000256" key="1">
    <source>
        <dbReference type="ARBA" id="ARBA00010748"/>
    </source>
</evidence>
<dbReference type="OrthoDB" id="288014at2"/>
<keyword evidence="7" id="KW-1185">Reference proteome</keyword>
<comment type="caution">
    <text evidence="6">The sequence shown here is derived from an EMBL/GenBank/DDBJ whole genome shotgun (WGS) entry which is preliminary data.</text>
</comment>
<dbReference type="PANTHER" id="PTHR34535">
    <property type="entry name" value="HYDROGENASE MATURATION FACTOR HYPA"/>
    <property type="match status" value="1"/>
</dbReference>
<evidence type="ECO:0000256" key="5">
    <source>
        <dbReference type="HAMAP-Rule" id="MF_00213"/>
    </source>
</evidence>
<dbReference type="InterPro" id="IPR020538">
    <property type="entry name" value="Hydgase_Ni_incorp_HypA/HybF_CS"/>
</dbReference>
<dbReference type="GO" id="GO:0016151">
    <property type="term" value="F:nickel cation binding"/>
    <property type="evidence" value="ECO:0007669"/>
    <property type="project" value="UniProtKB-UniRule"/>
</dbReference>
<comment type="similarity">
    <text evidence="1 5">Belongs to the HypA/HybF family.</text>
</comment>
<dbReference type="PANTHER" id="PTHR34535:SF3">
    <property type="entry name" value="HYDROGENASE MATURATION FACTOR HYPA"/>
    <property type="match status" value="1"/>
</dbReference>
<dbReference type="Gene3D" id="3.30.2320.80">
    <property type="match status" value="1"/>
</dbReference>
<dbReference type="Pfam" id="PF01155">
    <property type="entry name" value="HypA"/>
    <property type="match status" value="1"/>
</dbReference>
<keyword evidence="3 5" id="KW-0479">Metal-binding</keyword>
<feature type="binding site" evidence="5">
    <location>
        <position position="76"/>
    </location>
    <ligand>
        <name>Zn(2+)</name>
        <dbReference type="ChEBI" id="CHEBI:29105"/>
    </ligand>
</feature>
<evidence type="ECO:0000313" key="6">
    <source>
        <dbReference type="EMBL" id="OBS08824.1"/>
    </source>
</evidence>
<dbReference type="EMBL" id="JQSG02000006">
    <property type="protein sequence ID" value="OBS08824.1"/>
    <property type="molecule type" value="Genomic_DNA"/>
</dbReference>
<feature type="binding site" evidence="5">
    <location>
        <position position="92"/>
    </location>
    <ligand>
        <name>Zn(2+)</name>
        <dbReference type="ChEBI" id="CHEBI:29105"/>
    </ligand>
</feature>
<evidence type="ECO:0000256" key="3">
    <source>
        <dbReference type="ARBA" id="ARBA00022723"/>
    </source>
</evidence>
<sequence>MHELSVCRALLDRALAVAATHEAASIGRLVVRIGPLSGVEPGLLREAFAIARTGTAAARAELVVQRSAVRVRCERCGAESECPPNRLICSHCGDASTQLTGGDELLLVSVELLAPAGDEAIAR</sequence>
<comment type="function">
    <text evidence="5">Involved in the maturation of [NiFe] hydrogenases. Required for nickel insertion into the metal center of the hydrogenase.</text>
</comment>
<name>A0A1A6C2P5_9GAMM</name>
<dbReference type="RefSeq" id="WP_038091340.1">
    <property type="nucleotide sequence ID" value="NZ_JQSG02000006.1"/>
</dbReference>
<dbReference type="PROSITE" id="PS01249">
    <property type="entry name" value="HYPA"/>
    <property type="match status" value="1"/>
</dbReference>
<feature type="binding site" evidence="5">
    <location>
        <position position="89"/>
    </location>
    <ligand>
        <name>Zn(2+)</name>
        <dbReference type="ChEBI" id="CHEBI:29105"/>
    </ligand>
</feature>
<keyword evidence="2 5" id="KW-0533">Nickel</keyword>
<dbReference type="GO" id="GO:0051604">
    <property type="term" value="P:protein maturation"/>
    <property type="evidence" value="ECO:0007669"/>
    <property type="project" value="InterPro"/>
</dbReference>
<dbReference type="HAMAP" id="MF_00213">
    <property type="entry name" value="HypA_HybF"/>
    <property type="match status" value="1"/>
</dbReference>
<proteinExistence type="inferred from homology"/>
<dbReference type="PIRSF" id="PIRSF004761">
    <property type="entry name" value="Hydrgn_mat_HypA"/>
    <property type="match status" value="1"/>
</dbReference>
<accession>A0A1A6C2P5</accession>
<dbReference type="GO" id="GO:0008270">
    <property type="term" value="F:zinc ion binding"/>
    <property type="evidence" value="ECO:0007669"/>
    <property type="project" value="UniProtKB-UniRule"/>
</dbReference>